<feature type="domain" description="ABC transporter" evidence="4">
    <location>
        <begin position="14"/>
        <end position="261"/>
    </location>
</feature>
<organism evidence="5 6">
    <name type="scientific">Aliidongia dinghuensis</name>
    <dbReference type="NCBI Taxonomy" id="1867774"/>
    <lineage>
        <taxon>Bacteria</taxon>
        <taxon>Pseudomonadati</taxon>
        <taxon>Pseudomonadota</taxon>
        <taxon>Alphaproteobacteria</taxon>
        <taxon>Rhodospirillales</taxon>
        <taxon>Dongiaceae</taxon>
        <taxon>Aliidongia</taxon>
    </lineage>
</organism>
<dbReference type="EMBL" id="BMJQ01000010">
    <property type="protein sequence ID" value="GGF30205.1"/>
    <property type="molecule type" value="Genomic_DNA"/>
</dbReference>
<dbReference type="RefSeq" id="WP_189049074.1">
    <property type="nucleotide sequence ID" value="NZ_BMJQ01000010.1"/>
</dbReference>
<dbReference type="Pfam" id="PF12399">
    <property type="entry name" value="BCA_ABC_TP_C"/>
    <property type="match status" value="1"/>
</dbReference>
<accession>A0A8J2YX46</accession>
<dbReference type="AlphaFoldDB" id="A0A8J2YX46"/>
<evidence type="ECO:0000256" key="1">
    <source>
        <dbReference type="ARBA" id="ARBA00022448"/>
    </source>
</evidence>
<evidence type="ECO:0000256" key="2">
    <source>
        <dbReference type="ARBA" id="ARBA00022741"/>
    </source>
</evidence>
<evidence type="ECO:0000313" key="5">
    <source>
        <dbReference type="EMBL" id="GGF30205.1"/>
    </source>
</evidence>
<comment type="caution">
    <text evidence="5">The sequence shown here is derived from an EMBL/GenBank/DDBJ whole genome shotgun (WGS) entry which is preliminary data.</text>
</comment>
<reference evidence="5" key="2">
    <citation type="submission" date="2020-09" db="EMBL/GenBank/DDBJ databases">
        <authorList>
            <person name="Sun Q."/>
            <person name="Zhou Y."/>
        </authorList>
    </citation>
    <scope>NUCLEOTIDE SEQUENCE</scope>
    <source>
        <strain evidence="5">CGMCC 1.15725</strain>
    </source>
</reference>
<dbReference type="SUPFAM" id="SSF52540">
    <property type="entry name" value="P-loop containing nucleoside triphosphate hydrolases"/>
    <property type="match status" value="1"/>
</dbReference>
<evidence type="ECO:0000256" key="3">
    <source>
        <dbReference type="ARBA" id="ARBA00022840"/>
    </source>
</evidence>
<dbReference type="InterPro" id="IPR003593">
    <property type="entry name" value="AAA+_ATPase"/>
</dbReference>
<dbReference type="PANTHER" id="PTHR45772">
    <property type="entry name" value="CONSERVED COMPONENT OF ABC TRANSPORTER FOR NATURAL AMINO ACIDS-RELATED"/>
    <property type="match status" value="1"/>
</dbReference>
<dbReference type="Gene3D" id="3.40.50.300">
    <property type="entry name" value="P-loop containing nucleotide triphosphate hydrolases"/>
    <property type="match status" value="1"/>
</dbReference>
<keyword evidence="1" id="KW-0813">Transport</keyword>
<reference evidence="5" key="1">
    <citation type="journal article" date="2014" name="Int. J. Syst. Evol. Microbiol.">
        <title>Complete genome sequence of Corynebacterium casei LMG S-19264T (=DSM 44701T), isolated from a smear-ripened cheese.</title>
        <authorList>
            <consortium name="US DOE Joint Genome Institute (JGI-PGF)"/>
            <person name="Walter F."/>
            <person name="Albersmeier A."/>
            <person name="Kalinowski J."/>
            <person name="Ruckert C."/>
        </authorList>
    </citation>
    <scope>NUCLEOTIDE SEQUENCE</scope>
    <source>
        <strain evidence="5">CGMCC 1.15725</strain>
    </source>
</reference>
<keyword evidence="6" id="KW-1185">Reference proteome</keyword>
<dbReference type="PANTHER" id="PTHR45772:SF4">
    <property type="entry name" value="ABC TRANSPORTER ATP-BINDING PROTEIN"/>
    <property type="match status" value="1"/>
</dbReference>
<dbReference type="CDD" id="cd03219">
    <property type="entry name" value="ABC_Mj1267_LivG_branched"/>
    <property type="match status" value="1"/>
</dbReference>
<proteinExistence type="predicted"/>
<keyword evidence="3 5" id="KW-0067">ATP-binding</keyword>
<sequence>MSALPQAPAPEVALCAQGLNRSFGGLKATSDVSFDVAAGSITALIGPNGAGKTTLFNLITNIFPPHSGTVSYFGTSLAGWSPNRIAAAGLIRTFQSARVFPGMTALENILVGRHRLNKATILGQMLRTPFARGEEQARVRRAEELLDLIGLAAERDTNAMELPMGSQKLLDVARALMARPRVLLLDEPAAGLNDSETAELSDLLLAIRASGITVLIVEHNMSLVMNVADQVIVLEAGKLIAHGTPAAVQADERVITAYLGAAEASPDEGTAS</sequence>
<dbReference type="InterPro" id="IPR051120">
    <property type="entry name" value="ABC_AA/LPS_Transport"/>
</dbReference>
<keyword evidence="2" id="KW-0547">Nucleotide-binding</keyword>
<dbReference type="InterPro" id="IPR003439">
    <property type="entry name" value="ABC_transporter-like_ATP-bd"/>
</dbReference>
<dbReference type="Pfam" id="PF00005">
    <property type="entry name" value="ABC_tran"/>
    <property type="match status" value="1"/>
</dbReference>
<dbReference type="FunFam" id="3.40.50.300:FF:000421">
    <property type="entry name" value="Branched-chain amino acid ABC transporter ATP-binding protein"/>
    <property type="match status" value="1"/>
</dbReference>
<dbReference type="GO" id="GO:0005886">
    <property type="term" value="C:plasma membrane"/>
    <property type="evidence" value="ECO:0007669"/>
    <property type="project" value="TreeGrafter"/>
</dbReference>
<protein>
    <submittedName>
        <fullName evidence="5">ABC transporter ATP-binding protein</fullName>
    </submittedName>
</protein>
<dbReference type="GO" id="GO:0016887">
    <property type="term" value="F:ATP hydrolysis activity"/>
    <property type="evidence" value="ECO:0007669"/>
    <property type="project" value="InterPro"/>
</dbReference>
<name>A0A8J2YX46_9PROT</name>
<gene>
    <name evidence="5" type="ORF">GCM10011611_40390</name>
</gene>
<dbReference type="PROSITE" id="PS50893">
    <property type="entry name" value="ABC_TRANSPORTER_2"/>
    <property type="match status" value="1"/>
</dbReference>
<dbReference type="Proteomes" id="UP000646365">
    <property type="component" value="Unassembled WGS sequence"/>
</dbReference>
<dbReference type="InterPro" id="IPR032823">
    <property type="entry name" value="BCA_ABC_TP_C"/>
</dbReference>
<evidence type="ECO:0000259" key="4">
    <source>
        <dbReference type="PROSITE" id="PS50893"/>
    </source>
</evidence>
<dbReference type="GO" id="GO:0005524">
    <property type="term" value="F:ATP binding"/>
    <property type="evidence" value="ECO:0007669"/>
    <property type="project" value="UniProtKB-KW"/>
</dbReference>
<evidence type="ECO:0000313" key="6">
    <source>
        <dbReference type="Proteomes" id="UP000646365"/>
    </source>
</evidence>
<dbReference type="SMART" id="SM00382">
    <property type="entry name" value="AAA"/>
    <property type="match status" value="1"/>
</dbReference>
<dbReference type="InterPro" id="IPR027417">
    <property type="entry name" value="P-loop_NTPase"/>
</dbReference>